<dbReference type="PANTHER" id="PTHR22916">
    <property type="entry name" value="GLYCOSYLTRANSFERASE"/>
    <property type="match status" value="1"/>
</dbReference>
<dbReference type="PANTHER" id="PTHR22916:SF51">
    <property type="entry name" value="GLYCOSYLTRANSFERASE EPSH-RELATED"/>
    <property type="match status" value="1"/>
</dbReference>
<reference evidence="6 7" key="1">
    <citation type="submission" date="2018-09" db="EMBL/GenBank/DDBJ databases">
        <title>Murine metabolic-syndrome-specific gut microbial biobank.</title>
        <authorList>
            <person name="Liu C."/>
        </authorList>
    </citation>
    <scope>NUCLEOTIDE SEQUENCE [LARGE SCALE GENOMIC DNA]</scope>
    <source>
        <strain evidence="6 7">8-P5</strain>
    </source>
</reference>
<protein>
    <submittedName>
        <fullName evidence="4 6">Glycosyltransferase</fullName>
    </submittedName>
</protein>
<dbReference type="OrthoDB" id="9815829at2"/>
<evidence type="ECO:0000313" key="8">
    <source>
        <dbReference type="Proteomes" id="UP000501982"/>
    </source>
</evidence>
<dbReference type="InterPro" id="IPR029044">
    <property type="entry name" value="Nucleotide-diphossugar_trans"/>
</dbReference>
<dbReference type="RefSeq" id="WP_005868573.1">
    <property type="nucleotide sequence ID" value="NZ_CAXSKO010000020.1"/>
</dbReference>
<dbReference type="InterPro" id="IPR001173">
    <property type="entry name" value="Glyco_trans_2-like"/>
</dbReference>
<dbReference type="AlphaFoldDB" id="A0A355WTI9"/>
<evidence type="ECO:0000256" key="1">
    <source>
        <dbReference type="ARBA" id="ARBA00022676"/>
    </source>
</evidence>
<evidence type="ECO:0000313" key="5">
    <source>
        <dbReference type="EMBL" id="QJE29018.1"/>
    </source>
</evidence>
<proteinExistence type="predicted"/>
<dbReference type="GO" id="GO:0016758">
    <property type="term" value="F:hexosyltransferase activity"/>
    <property type="evidence" value="ECO:0007669"/>
    <property type="project" value="UniProtKB-ARBA"/>
</dbReference>
<dbReference type="Proteomes" id="UP001198806">
    <property type="component" value="Unassembled WGS sequence"/>
</dbReference>
<dbReference type="CDD" id="cd00761">
    <property type="entry name" value="Glyco_tranf_GTA_type"/>
    <property type="match status" value="1"/>
</dbReference>
<dbReference type="EMBL" id="RAYI01000059">
    <property type="protein sequence ID" value="RLT72135.1"/>
    <property type="molecule type" value="Genomic_DNA"/>
</dbReference>
<dbReference type="EMBL" id="CP051672">
    <property type="protein sequence ID" value="QJE29018.1"/>
    <property type="molecule type" value="Genomic_DNA"/>
</dbReference>
<dbReference type="Proteomes" id="UP000278164">
    <property type="component" value="Unassembled WGS sequence"/>
</dbReference>
<evidence type="ECO:0000259" key="3">
    <source>
        <dbReference type="Pfam" id="PF00535"/>
    </source>
</evidence>
<feature type="domain" description="Glycosyltransferase 2-like" evidence="3">
    <location>
        <begin position="8"/>
        <end position="125"/>
    </location>
</feature>
<evidence type="ECO:0000313" key="7">
    <source>
        <dbReference type="Proteomes" id="UP000278164"/>
    </source>
</evidence>
<accession>A0A355WTI9</accession>
<evidence type="ECO:0000313" key="4">
    <source>
        <dbReference type="EMBL" id="MCB6517641.1"/>
    </source>
</evidence>
<dbReference type="Gene3D" id="3.90.550.10">
    <property type="entry name" value="Spore Coat Polysaccharide Biosynthesis Protein SpsA, Chain A"/>
    <property type="match status" value="1"/>
</dbReference>
<dbReference type="EMBL" id="JAJCNI010000007">
    <property type="protein sequence ID" value="MCB6517641.1"/>
    <property type="molecule type" value="Genomic_DNA"/>
</dbReference>
<evidence type="ECO:0000313" key="6">
    <source>
        <dbReference type="EMBL" id="RLT72135.1"/>
    </source>
</evidence>
<gene>
    <name evidence="6" type="ORF">D7V78_17495</name>
    <name evidence="5" type="ORF">HHO38_12170</name>
    <name evidence="4" type="ORF">LI194_07510</name>
</gene>
<name>A0A355WTI9_PARDI</name>
<evidence type="ECO:0000256" key="2">
    <source>
        <dbReference type="ARBA" id="ARBA00022679"/>
    </source>
</evidence>
<keyword evidence="2 6" id="KW-0808">Transferase</keyword>
<keyword evidence="1" id="KW-0328">Glycosyltransferase</keyword>
<dbReference type="Pfam" id="PF00535">
    <property type="entry name" value="Glycos_transf_2"/>
    <property type="match status" value="1"/>
</dbReference>
<organism evidence="6 7">
    <name type="scientific">Parabacteroides distasonis</name>
    <dbReference type="NCBI Taxonomy" id="823"/>
    <lineage>
        <taxon>Bacteria</taxon>
        <taxon>Pseudomonadati</taxon>
        <taxon>Bacteroidota</taxon>
        <taxon>Bacteroidia</taxon>
        <taxon>Bacteroidales</taxon>
        <taxon>Tannerellaceae</taxon>
        <taxon>Parabacteroides</taxon>
    </lineage>
</organism>
<reference evidence="5 8" key="2">
    <citation type="submission" date="2020-04" db="EMBL/GenBank/DDBJ databases">
        <title>Complete Genomes and Methylome analysis of CBBP consortium that reverse antibiotic-induced susceptibility to vancomycin-resistant Enterococcus faecium infection.</title>
        <authorList>
            <person name="Fomenkov A."/>
            <person name="Zhang Z."/>
            <person name="Pamer E."/>
            <person name="Roberts R.J."/>
        </authorList>
    </citation>
    <scope>NUCLEOTIDE SEQUENCE [LARGE SCALE GENOMIC DNA]</scope>
    <source>
        <strain evidence="8">CBBP</strain>
        <strain evidence="5">CBBP-1</strain>
    </source>
</reference>
<reference evidence="4" key="3">
    <citation type="submission" date="2021-10" db="EMBL/GenBank/DDBJ databases">
        <title>Collection of gut derived symbiotic bacterial strains cultured from healthy donors.</title>
        <authorList>
            <person name="Lin H."/>
            <person name="Littmann E."/>
            <person name="Kohout C."/>
            <person name="Pamer E.G."/>
        </authorList>
    </citation>
    <scope>NUCLEOTIDE SEQUENCE</scope>
    <source>
        <strain evidence="4">DFI.2.94</strain>
    </source>
</reference>
<dbReference type="SUPFAM" id="SSF53448">
    <property type="entry name" value="Nucleotide-diphospho-sugar transferases"/>
    <property type="match status" value="1"/>
</dbReference>
<dbReference type="Proteomes" id="UP000501982">
    <property type="component" value="Chromosome"/>
</dbReference>
<sequence length="325" mass="38370">MNVPKIDIIVPVYNVEPYLRKCVDSLLNQTYDDYIISLVDDGSPDECPVICDEYAINYPEKIRVYHKQNGGLSDARNYAVERSKSEFVIFVDSDDWVSERFIQNLVEGLTSSEIDMVVSPYYRATETSEGFSIYFNMSTKAPCAMEMEEALVELCKEKYYGNHAWSKLFRLGLLKAYPYPKGKYYEDSYTTYKHIAHSRLVSYVSTPGYYYLQRKGSIVRSEFQRKHLDVIYATQEMVKYMIDNHFSRKTVSFGVYKLLRNAHATFIHAKREQDFDIIYDEIFLILNQYKEYFPIINQSLKEAMIHKLMMSCRLLYHFMILYKKE</sequence>